<reference evidence="6" key="1">
    <citation type="submission" date="2024-02" db="UniProtKB">
        <authorList>
            <consortium name="WormBaseParasite"/>
        </authorList>
    </citation>
    <scope>IDENTIFICATION</scope>
</reference>
<feature type="region of interest" description="Disordered" evidence="2">
    <location>
        <begin position="732"/>
        <end position="752"/>
    </location>
</feature>
<keyword evidence="5" id="KW-1185">Reference proteome</keyword>
<dbReference type="InterPro" id="IPR003323">
    <property type="entry name" value="OTU_dom"/>
</dbReference>
<evidence type="ECO:0000256" key="1">
    <source>
        <dbReference type="ARBA" id="ARBA00009085"/>
    </source>
</evidence>
<evidence type="ECO:0000256" key="2">
    <source>
        <dbReference type="SAM" id="MobiDB-lite"/>
    </source>
</evidence>
<accession>A0AAF3FN09</accession>
<sequence>MKAEEVGFVVKRDSKKKPESKPSTVMAKDDILNASSDFSAIRHAPKPSYPSVQCDPLVPSKETGDHARYDHRIDSRVARIGTSNTMGLASTVKKATPKIGRPTTQRPSFKIDIKREDSIETHIGGRCDDGSRNRKHVDEFSGMLSNVSSNGLAKNSQPMDAIFAVMNTPTRASSKTDTSDYWASLPNDASPHPSSNANIRRPQQAAMPAKPAATNVKTDFGKQTTPTQALSTSKSYENRQNQIDVQQIGPYKKPEQVYRPKVCLSTFIEMFSLKSAVTELQSEDKLEEPFKELERYNRWDMYRHKELENPRNHCYMNSVLQVICSRPIFAEHTLLAYNAITGYSKLTLTEIFSVLVDVCKRLPLSPSQARKLGLQEHYDVKSLNNLLRYLGEHYCQQFLENDCQNQQDAQEFFGCLIDSLDDQCEGKRPERRSIATPLDLIALQKGNEHYVTPHRTQNSVDPNVEVTKIETTLAGQENETIDEEIYEQNEKQDHIENFGHIENCGNKENKKPSALSHGASRIRLEKRQSTGALVLPSTHNPARLFRVPVFYERTCDVCKNLSRREDKSNLIQVSLDSSSNEANRQIKFVIDEEVPTIQFLLDLTFTDEQLEVTCEKCSGKTATNHLRLEGKTLPPYLMIMVMRYSHTTGRPTRLSHQIHIDEEITVASYLLDGFKSKSKVAIYEQNLENSSEIVLSSPITKVLRSRNKKDRFPNIPETQKSEDLFETSEDLFETTSGDEISQQRGGGQRAASKALNDFPIEEEDQETYEPLVVEEVDQEDSKEDTLKKQKLNLNEDDFGSEPGTKRRRNERKVISDFCQPNTDWLREEWRLRTYPESDKVKQLHASFGPYVYRTPPPSYFTTMRKVFNLRDRTLLQPTSFGGVRNFGKNDTLTRDKSIGGDGNCLFRCFSWWLTGSENEHLKIRELICTFMWTYREKFEQHLKDEEDIDSHISTMSREGEWGTDVELCAAATLFTVTIYTLLEAKWQLFRPLFRWSQESAFTEAISIHEKPLHALYLKNRDYHYDVVLEVLPKYHRKVSYNLAGVVNHSGQSLHGGHYTALVKQLLDQEDGSLKEGWLNCDDALITERRDINEALERSDACKKAYLLLYRRNDISETEANHLARHLQEKDYVKS</sequence>
<dbReference type="Gene3D" id="6.10.20.180">
    <property type="match status" value="1"/>
</dbReference>
<feature type="domain" description="OTU" evidence="4">
    <location>
        <begin position="893"/>
        <end position="1030"/>
    </location>
</feature>
<evidence type="ECO:0000313" key="5">
    <source>
        <dbReference type="Proteomes" id="UP000887575"/>
    </source>
</evidence>
<dbReference type="Proteomes" id="UP000887575">
    <property type="component" value="Unassembled WGS sequence"/>
</dbReference>
<feature type="region of interest" description="Disordered" evidence="2">
    <location>
        <begin position="776"/>
        <end position="809"/>
    </location>
</feature>
<dbReference type="GO" id="GO:0005634">
    <property type="term" value="C:nucleus"/>
    <property type="evidence" value="ECO:0007669"/>
    <property type="project" value="TreeGrafter"/>
</dbReference>
<feature type="region of interest" description="Disordered" evidence="2">
    <location>
        <begin position="171"/>
        <end position="238"/>
    </location>
</feature>
<feature type="compositionally biased region" description="Basic and acidic residues" evidence="2">
    <location>
        <begin position="1"/>
        <end position="20"/>
    </location>
</feature>
<feature type="domain" description="USP" evidence="3">
    <location>
        <begin position="305"/>
        <end position="1112"/>
    </location>
</feature>
<name>A0AAF3FN09_9BILA</name>
<dbReference type="InterPro" id="IPR018200">
    <property type="entry name" value="USP_CS"/>
</dbReference>
<evidence type="ECO:0008006" key="7">
    <source>
        <dbReference type="Google" id="ProtNLM"/>
    </source>
</evidence>
<dbReference type="GO" id="GO:0005829">
    <property type="term" value="C:cytosol"/>
    <property type="evidence" value="ECO:0007669"/>
    <property type="project" value="TreeGrafter"/>
</dbReference>
<dbReference type="PROSITE" id="PS50802">
    <property type="entry name" value="OTU"/>
    <property type="match status" value="1"/>
</dbReference>
<dbReference type="Pfam" id="PF00443">
    <property type="entry name" value="UCH"/>
    <property type="match status" value="1"/>
</dbReference>
<dbReference type="CDD" id="cd22755">
    <property type="entry name" value="OTU_CeDUB-like"/>
    <property type="match status" value="1"/>
</dbReference>
<dbReference type="InterPro" id="IPR038765">
    <property type="entry name" value="Papain-like_cys_pep_sf"/>
</dbReference>
<feature type="compositionally biased region" description="Low complexity" evidence="2">
    <location>
        <begin position="202"/>
        <end position="213"/>
    </location>
</feature>
<comment type="similarity">
    <text evidence="1">Belongs to the peptidase C19 family.</text>
</comment>
<dbReference type="GO" id="GO:0004843">
    <property type="term" value="F:cysteine-type deubiquitinase activity"/>
    <property type="evidence" value="ECO:0007669"/>
    <property type="project" value="InterPro"/>
</dbReference>
<protein>
    <recommendedName>
        <fullName evidence="7">Ubiquitinyl hydrolase 1</fullName>
    </recommendedName>
</protein>
<dbReference type="WBParaSite" id="MBELARI_LOCUS8040">
    <property type="protein sequence ID" value="MBELARI_LOCUS8040"/>
    <property type="gene ID" value="MBELARI_LOCUS8040"/>
</dbReference>
<dbReference type="GO" id="GO:0016579">
    <property type="term" value="P:protein deubiquitination"/>
    <property type="evidence" value="ECO:0007669"/>
    <property type="project" value="InterPro"/>
</dbReference>
<dbReference type="InterPro" id="IPR001394">
    <property type="entry name" value="Peptidase_C19_UCH"/>
</dbReference>
<organism evidence="5 6">
    <name type="scientific">Mesorhabditis belari</name>
    <dbReference type="NCBI Taxonomy" id="2138241"/>
    <lineage>
        <taxon>Eukaryota</taxon>
        <taxon>Metazoa</taxon>
        <taxon>Ecdysozoa</taxon>
        <taxon>Nematoda</taxon>
        <taxon>Chromadorea</taxon>
        <taxon>Rhabditida</taxon>
        <taxon>Rhabditina</taxon>
        <taxon>Rhabditomorpha</taxon>
        <taxon>Rhabditoidea</taxon>
        <taxon>Rhabditidae</taxon>
        <taxon>Mesorhabditinae</taxon>
        <taxon>Mesorhabditis</taxon>
    </lineage>
</organism>
<dbReference type="AlphaFoldDB" id="A0AAF3FN09"/>
<feature type="region of interest" description="Disordered" evidence="2">
    <location>
        <begin position="42"/>
        <end position="65"/>
    </location>
</feature>
<dbReference type="PANTHER" id="PTHR24006">
    <property type="entry name" value="UBIQUITIN CARBOXYL-TERMINAL HYDROLASE"/>
    <property type="match status" value="1"/>
</dbReference>
<evidence type="ECO:0000259" key="4">
    <source>
        <dbReference type="PROSITE" id="PS50802"/>
    </source>
</evidence>
<dbReference type="CDD" id="cd02257">
    <property type="entry name" value="Peptidase_C19"/>
    <property type="match status" value="1"/>
</dbReference>
<dbReference type="InterPro" id="IPR050164">
    <property type="entry name" value="Peptidase_C19"/>
</dbReference>
<dbReference type="InterPro" id="IPR028889">
    <property type="entry name" value="USP"/>
</dbReference>
<feature type="compositionally biased region" description="Polar residues" evidence="2">
    <location>
        <begin position="171"/>
        <end position="181"/>
    </location>
</feature>
<feature type="region of interest" description="Disordered" evidence="2">
    <location>
        <begin position="1"/>
        <end position="28"/>
    </location>
</feature>
<feature type="compositionally biased region" description="Polar residues" evidence="2">
    <location>
        <begin position="215"/>
        <end position="238"/>
    </location>
</feature>
<evidence type="ECO:0000259" key="3">
    <source>
        <dbReference type="PROSITE" id="PS50235"/>
    </source>
</evidence>
<dbReference type="PROSITE" id="PS50235">
    <property type="entry name" value="USP_3"/>
    <property type="match status" value="1"/>
</dbReference>
<dbReference type="SUPFAM" id="SSF54001">
    <property type="entry name" value="Cysteine proteinases"/>
    <property type="match status" value="2"/>
</dbReference>
<evidence type="ECO:0000313" key="6">
    <source>
        <dbReference type="WBParaSite" id="MBELARI_LOCUS8040"/>
    </source>
</evidence>
<dbReference type="Gene3D" id="3.90.70.10">
    <property type="entry name" value="Cysteine proteinases"/>
    <property type="match status" value="2"/>
</dbReference>
<proteinExistence type="inferred from homology"/>
<dbReference type="PROSITE" id="PS00973">
    <property type="entry name" value="USP_2"/>
    <property type="match status" value="1"/>
</dbReference>
<feature type="compositionally biased region" description="Polar residues" evidence="2">
    <location>
        <begin position="733"/>
        <end position="743"/>
    </location>
</feature>